<evidence type="ECO:0000256" key="7">
    <source>
        <dbReference type="ARBA" id="ARBA00023204"/>
    </source>
</evidence>
<keyword evidence="5" id="KW-0378">Hydrolase</keyword>
<dbReference type="Proteomes" id="UP001159428">
    <property type="component" value="Unassembled WGS sequence"/>
</dbReference>
<dbReference type="EMBL" id="CALNXJ010000040">
    <property type="protein sequence ID" value="CAH3145241.1"/>
    <property type="molecule type" value="Genomic_DNA"/>
</dbReference>
<reference evidence="12 13" key="1">
    <citation type="submission" date="2022-05" db="EMBL/GenBank/DDBJ databases">
        <authorList>
            <consortium name="Genoscope - CEA"/>
            <person name="William W."/>
        </authorList>
    </citation>
    <scope>NUCLEOTIDE SEQUENCE [LARGE SCALE GENOMIC DNA]</scope>
</reference>
<protein>
    <recommendedName>
        <fullName evidence="14">Tyrosyl-DNA phosphodiesterase 1</fullName>
    </recommendedName>
</protein>
<dbReference type="GO" id="GO:0003690">
    <property type="term" value="F:double-stranded DNA binding"/>
    <property type="evidence" value="ECO:0007669"/>
    <property type="project" value="TreeGrafter"/>
</dbReference>
<dbReference type="GO" id="GO:0003697">
    <property type="term" value="F:single-stranded DNA binding"/>
    <property type="evidence" value="ECO:0007669"/>
    <property type="project" value="TreeGrafter"/>
</dbReference>
<dbReference type="SUPFAM" id="SSF56024">
    <property type="entry name" value="Phospholipase D/nuclease"/>
    <property type="match status" value="1"/>
</dbReference>
<evidence type="ECO:0000256" key="2">
    <source>
        <dbReference type="ARBA" id="ARBA00010205"/>
    </source>
</evidence>
<dbReference type="Pfam" id="PF06087">
    <property type="entry name" value="Tyr-DNA_phospho"/>
    <property type="match status" value="1"/>
</dbReference>
<evidence type="ECO:0000256" key="1">
    <source>
        <dbReference type="ARBA" id="ARBA00004123"/>
    </source>
</evidence>
<evidence type="ECO:0000256" key="11">
    <source>
        <dbReference type="PIRSR" id="PIRSR610347-3"/>
    </source>
</evidence>
<dbReference type="PANTHER" id="PTHR12415:SF0">
    <property type="entry name" value="TYROSYL-DNA PHOSPHODIESTERASE 1"/>
    <property type="match status" value="1"/>
</dbReference>
<comment type="subcellular location">
    <subcellularLocation>
        <location evidence="1">Nucleus</location>
    </subcellularLocation>
</comment>
<dbReference type="GO" id="GO:0004527">
    <property type="term" value="F:exonuclease activity"/>
    <property type="evidence" value="ECO:0007669"/>
    <property type="project" value="UniProtKB-KW"/>
</dbReference>
<feature type="binding site" evidence="10">
    <location>
        <position position="63"/>
    </location>
    <ligand>
        <name>substrate</name>
    </ligand>
</feature>
<dbReference type="InterPro" id="IPR010347">
    <property type="entry name" value="Tdp1"/>
</dbReference>
<dbReference type="GO" id="GO:0006281">
    <property type="term" value="P:DNA repair"/>
    <property type="evidence" value="ECO:0007669"/>
    <property type="project" value="UniProtKB-KW"/>
</dbReference>
<evidence type="ECO:0000256" key="5">
    <source>
        <dbReference type="ARBA" id="ARBA00022801"/>
    </source>
</evidence>
<keyword evidence="3" id="KW-0540">Nuclease</keyword>
<keyword evidence="7" id="KW-0234">DNA repair</keyword>
<dbReference type="AlphaFoldDB" id="A0AAU9XEE6"/>
<evidence type="ECO:0000256" key="8">
    <source>
        <dbReference type="ARBA" id="ARBA00023242"/>
    </source>
</evidence>
<comment type="caution">
    <text evidence="12">The sequence shown here is derived from an EMBL/GenBank/DDBJ whole genome shotgun (WGS) entry which is preliminary data.</text>
</comment>
<name>A0AAU9XEE6_9CNID</name>
<evidence type="ECO:0000256" key="4">
    <source>
        <dbReference type="ARBA" id="ARBA00022763"/>
    </source>
</evidence>
<comment type="similarity">
    <text evidence="2">Belongs to the tyrosyl-DNA phosphodiesterase family.</text>
</comment>
<accession>A0AAU9XEE6</accession>
<keyword evidence="13" id="KW-1185">Reference proteome</keyword>
<organism evidence="12 13">
    <name type="scientific">Pocillopora meandrina</name>
    <dbReference type="NCBI Taxonomy" id="46732"/>
    <lineage>
        <taxon>Eukaryota</taxon>
        <taxon>Metazoa</taxon>
        <taxon>Cnidaria</taxon>
        <taxon>Anthozoa</taxon>
        <taxon>Hexacorallia</taxon>
        <taxon>Scleractinia</taxon>
        <taxon>Astrocoeniina</taxon>
        <taxon>Pocilloporidae</taxon>
        <taxon>Pocillopora</taxon>
    </lineage>
</organism>
<feature type="active site" description="Proton donor/acceptor" evidence="9">
    <location>
        <position position="61"/>
    </location>
</feature>
<evidence type="ECO:0000313" key="13">
    <source>
        <dbReference type="Proteomes" id="UP001159428"/>
    </source>
</evidence>
<keyword evidence="8" id="KW-0539">Nucleus</keyword>
<evidence type="ECO:0008006" key="14">
    <source>
        <dbReference type="Google" id="ProtNLM"/>
    </source>
</evidence>
<evidence type="ECO:0000256" key="9">
    <source>
        <dbReference type="PIRSR" id="PIRSR610347-1"/>
    </source>
</evidence>
<dbReference type="Gene3D" id="3.30.870.10">
    <property type="entry name" value="Endonuclease Chain A"/>
    <property type="match status" value="1"/>
</dbReference>
<keyword evidence="6" id="KW-0269">Exonuclease</keyword>
<evidence type="ECO:0000313" key="12">
    <source>
        <dbReference type="EMBL" id="CAH3145241.1"/>
    </source>
</evidence>
<keyword evidence="4" id="KW-0227">DNA damage</keyword>
<dbReference type="PANTHER" id="PTHR12415">
    <property type="entry name" value="TYROSYL-DNA PHOSPHODIESTERASE 1"/>
    <property type="match status" value="1"/>
</dbReference>
<dbReference type="GO" id="GO:0005634">
    <property type="term" value="C:nucleus"/>
    <property type="evidence" value="ECO:0007669"/>
    <property type="project" value="UniProtKB-SubCell"/>
</dbReference>
<dbReference type="GO" id="GO:0017005">
    <property type="term" value="F:3'-tyrosyl-DNA phosphodiesterase activity"/>
    <property type="evidence" value="ECO:0007669"/>
    <property type="project" value="TreeGrafter"/>
</dbReference>
<gene>
    <name evidence="12" type="ORF">PMEA_00022432</name>
</gene>
<feature type="site" description="Interaction with DNA" evidence="11">
    <location>
        <position position="86"/>
    </location>
</feature>
<evidence type="ECO:0000256" key="3">
    <source>
        <dbReference type="ARBA" id="ARBA00022722"/>
    </source>
</evidence>
<evidence type="ECO:0000256" key="10">
    <source>
        <dbReference type="PIRSR" id="PIRSR610347-2"/>
    </source>
</evidence>
<proteinExistence type="inferred from homology"/>
<evidence type="ECO:0000256" key="6">
    <source>
        <dbReference type="ARBA" id="ARBA00022839"/>
    </source>
</evidence>
<sequence length="177" mass="20403">MMSSPPLHLVFPTVDNVWHSLDGYPALLTFLKNMMDFCLFCFSFFSSWKSHSCGKSRVSPHFKTYAELSPDWSQMSWFLVTSANLSKAAWGTLEKNGQQLLIRSYEIGVLFLPKDQDPESKYFHVKGKQGSNEKWSSYSVQLSFDVPPLPYTKDESPWMWDVKYNTPDGHGRIWSPS</sequence>